<gene>
    <name evidence="2" type="ORF">Tco_0703172</name>
</gene>
<reference evidence="2" key="1">
    <citation type="journal article" date="2022" name="Int. J. Mol. Sci.">
        <title>Draft Genome of Tanacetum Coccineum: Genomic Comparison of Closely Related Tanacetum-Family Plants.</title>
        <authorList>
            <person name="Yamashiro T."/>
            <person name="Shiraishi A."/>
            <person name="Nakayama K."/>
            <person name="Satake H."/>
        </authorList>
    </citation>
    <scope>NUCLEOTIDE SEQUENCE</scope>
</reference>
<organism evidence="2 3">
    <name type="scientific">Tanacetum coccineum</name>
    <dbReference type="NCBI Taxonomy" id="301880"/>
    <lineage>
        <taxon>Eukaryota</taxon>
        <taxon>Viridiplantae</taxon>
        <taxon>Streptophyta</taxon>
        <taxon>Embryophyta</taxon>
        <taxon>Tracheophyta</taxon>
        <taxon>Spermatophyta</taxon>
        <taxon>Magnoliopsida</taxon>
        <taxon>eudicotyledons</taxon>
        <taxon>Gunneridae</taxon>
        <taxon>Pentapetalae</taxon>
        <taxon>asterids</taxon>
        <taxon>campanulids</taxon>
        <taxon>Asterales</taxon>
        <taxon>Asteraceae</taxon>
        <taxon>Asteroideae</taxon>
        <taxon>Anthemideae</taxon>
        <taxon>Anthemidinae</taxon>
        <taxon>Tanacetum</taxon>
    </lineage>
</organism>
<dbReference type="Proteomes" id="UP001151760">
    <property type="component" value="Unassembled WGS sequence"/>
</dbReference>
<feature type="region of interest" description="Disordered" evidence="1">
    <location>
        <begin position="153"/>
        <end position="182"/>
    </location>
</feature>
<evidence type="ECO:0000256" key="1">
    <source>
        <dbReference type="SAM" id="MobiDB-lite"/>
    </source>
</evidence>
<sequence length="206" mass="23576">MKGKRKCENIDNKLHFPDNEFVIVNENVRFYPSIKKQNVDGFDWTGDYTRFLESAVCLASIKRECEKLKGVKRQAGDDVTIGDNIYHSGVQSVIRHGSNTRPDAEELGFVMRMTIAKVGVCLDSQQSESFDSLPRDDIQSRNMGIATVSQQGNGYWTKGQKNEAKRTKRAREWKEYKKSKPKAKERVQEIKAEGEFILSLNQIQSH</sequence>
<protein>
    <recommendedName>
        <fullName evidence="4">DNA-directed RNA polymerase</fullName>
    </recommendedName>
</protein>
<comment type="caution">
    <text evidence="2">The sequence shown here is derived from an EMBL/GenBank/DDBJ whole genome shotgun (WGS) entry which is preliminary data.</text>
</comment>
<keyword evidence="3" id="KW-1185">Reference proteome</keyword>
<evidence type="ECO:0008006" key="4">
    <source>
        <dbReference type="Google" id="ProtNLM"/>
    </source>
</evidence>
<name>A0ABQ4XYL9_9ASTR</name>
<dbReference type="EMBL" id="BQNB010009927">
    <property type="protein sequence ID" value="GJS70331.1"/>
    <property type="molecule type" value="Genomic_DNA"/>
</dbReference>
<accession>A0ABQ4XYL9</accession>
<evidence type="ECO:0000313" key="2">
    <source>
        <dbReference type="EMBL" id="GJS70331.1"/>
    </source>
</evidence>
<proteinExistence type="predicted"/>
<feature type="compositionally biased region" description="Basic and acidic residues" evidence="1">
    <location>
        <begin position="160"/>
        <end position="182"/>
    </location>
</feature>
<reference evidence="2" key="2">
    <citation type="submission" date="2022-01" db="EMBL/GenBank/DDBJ databases">
        <authorList>
            <person name="Yamashiro T."/>
            <person name="Shiraishi A."/>
            <person name="Satake H."/>
            <person name="Nakayama K."/>
        </authorList>
    </citation>
    <scope>NUCLEOTIDE SEQUENCE</scope>
</reference>
<evidence type="ECO:0000313" key="3">
    <source>
        <dbReference type="Proteomes" id="UP001151760"/>
    </source>
</evidence>